<gene>
    <name evidence="1" type="ORF">LEP1GSC083_5339</name>
</gene>
<evidence type="ECO:0000313" key="2">
    <source>
        <dbReference type="Proteomes" id="UP000012137"/>
    </source>
</evidence>
<protein>
    <submittedName>
        <fullName evidence="1">Uncharacterized protein</fullName>
    </submittedName>
</protein>
<evidence type="ECO:0000313" key="1">
    <source>
        <dbReference type="EMBL" id="EMN30710.1"/>
    </source>
</evidence>
<comment type="caution">
    <text evidence="1">The sequence shown here is derived from an EMBL/GenBank/DDBJ whole genome shotgun (WGS) entry which is preliminary data.</text>
</comment>
<feature type="non-terminal residue" evidence="1">
    <location>
        <position position="47"/>
    </location>
</feature>
<dbReference type="Proteomes" id="UP000012137">
    <property type="component" value="Unassembled WGS sequence"/>
</dbReference>
<dbReference type="AlphaFoldDB" id="M6KFU7"/>
<name>M6KFU7_LEPIR</name>
<reference evidence="1 2" key="1">
    <citation type="submission" date="2013-01" db="EMBL/GenBank/DDBJ databases">
        <authorList>
            <person name="Harkins D.M."/>
            <person name="Durkin A.S."/>
            <person name="Brinkac L.M."/>
            <person name="Haft D.H."/>
            <person name="Selengut J.D."/>
            <person name="Sanka R."/>
            <person name="DePew J."/>
            <person name="Purushe J."/>
            <person name="Peacock S.J."/>
            <person name="Thaipadungpanit J."/>
            <person name="Wuthiekanun V.W."/>
            <person name="Day N.P."/>
            <person name="Vinetz J.M."/>
            <person name="Sutton G.G."/>
            <person name="Nierman W.C."/>
            <person name="Fouts D.E."/>
        </authorList>
    </citation>
    <scope>NUCLEOTIDE SEQUENCE [LARGE SCALE GENOMIC DNA]</scope>
    <source>
        <strain evidence="1 2">L0374</strain>
    </source>
</reference>
<proteinExistence type="predicted"/>
<dbReference type="EMBL" id="AHMZ02000071">
    <property type="protein sequence ID" value="EMN30710.1"/>
    <property type="molecule type" value="Genomic_DNA"/>
</dbReference>
<sequence>MREILENHNLGFEEILNSSVLNQTSNFYFYFRPTTGICDCGTELGKL</sequence>
<accession>M6KFU7</accession>
<organism evidence="1 2">
    <name type="scientific">Leptospira interrogans serovar Pyrogenes str. L0374</name>
    <dbReference type="NCBI Taxonomy" id="1049928"/>
    <lineage>
        <taxon>Bacteria</taxon>
        <taxon>Pseudomonadati</taxon>
        <taxon>Spirochaetota</taxon>
        <taxon>Spirochaetia</taxon>
        <taxon>Leptospirales</taxon>
        <taxon>Leptospiraceae</taxon>
        <taxon>Leptospira</taxon>
    </lineage>
</organism>